<evidence type="ECO:0000313" key="2">
    <source>
        <dbReference type="EMBL" id="KAK7686253.1"/>
    </source>
</evidence>
<proteinExistence type="predicted"/>
<comment type="caution">
    <text evidence="2">The sequence shown here is derived from an EMBL/GenBank/DDBJ whole genome shotgun (WGS) entry which is preliminary data.</text>
</comment>
<reference evidence="2 3" key="1">
    <citation type="submission" date="2022-09" db="EMBL/GenBank/DDBJ databases">
        <authorList>
            <person name="Palmer J.M."/>
        </authorList>
    </citation>
    <scope>NUCLEOTIDE SEQUENCE [LARGE SCALE GENOMIC DNA]</scope>
    <source>
        <strain evidence="2 3">DSM 7382</strain>
    </source>
</reference>
<accession>A0AAW0G8F7</accession>
<keyword evidence="3" id="KW-1185">Reference proteome</keyword>
<gene>
    <name evidence="2" type="ORF">QCA50_010473</name>
</gene>
<name>A0AAW0G8F7_9APHY</name>
<evidence type="ECO:0000313" key="3">
    <source>
        <dbReference type="Proteomes" id="UP001385951"/>
    </source>
</evidence>
<feature type="region of interest" description="Disordered" evidence="1">
    <location>
        <begin position="87"/>
        <end position="108"/>
    </location>
</feature>
<dbReference type="AlphaFoldDB" id="A0AAW0G8F7"/>
<organism evidence="2 3">
    <name type="scientific">Cerrena zonata</name>
    <dbReference type="NCBI Taxonomy" id="2478898"/>
    <lineage>
        <taxon>Eukaryota</taxon>
        <taxon>Fungi</taxon>
        <taxon>Dikarya</taxon>
        <taxon>Basidiomycota</taxon>
        <taxon>Agaricomycotina</taxon>
        <taxon>Agaricomycetes</taxon>
        <taxon>Polyporales</taxon>
        <taxon>Cerrenaceae</taxon>
        <taxon>Cerrena</taxon>
    </lineage>
</organism>
<dbReference type="Proteomes" id="UP001385951">
    <property type="component" value="Unassembled WGS sequence"/>
</dbReference>
<evidence type="ECO:0000256" key="1">
    <source>
        <dbReference type="SAM" id="MobiDB-lite"/>
    </source>
</evidence>
<protein>
    <submittedName>
        <fullName evidence="2">Uncharacterized protein</fullName>
    </submittedName>
</protein>
<dbReference type="EMBL" id="JASBNA010000017">
    <property type="protein sequence ID" value="KAK7686253.1"/>
    <property type="molecule type" value="Genomic_DNA"/>
</dbReference>
<sequence>MVATGKQKAAKPNTSREAAATRATFEQLVFLAVAELARSDANGPKPITEDRIIERFAELSTLAGKKLPKNYQSKARKLLEKLKRRELSVPHQLPSGPAHALSPLGRRM</sequence>